<keyword evidence="6" id="KW-1185">Reference proteome</keyword>
<dbReference type="OrthoDB" id="9808602at2"/>
<dbReference type="GO" id="GO:0016780">
    <property type="term" value="F:phosphotransferase activity, for other substituted phosphate groups"/>
    <property type="evidence" value="ECO:0007669"/>
    <property type="project" value="TreeGrafter"/>
</dbReference>
<feature type="domain" description="Bacterial sugar transferase" evidence="4">
    <location>
        <begin position="7"/>
        <end position="201"/>
    </location>
</feature>
<keyword evidence="3" id="KW-0812">Transmembrane</keyword>
<keyword evidence="3" id="KW-0472">Membrane</keyword>
<feature type="transmembrane region" description="Helical" evidence="3">
    <location>
        <begin position="12"/>
        <end position="35"/>
    </location>
</feature>
<dbReference type="EMBL" id="QGGV01000005">
    <property type="protein sequence ID" value="PWK56109.1"/>
    <property type="molecule type" value="Genomic_DNA"/>
</dbReference>
<name>A0A316G5A6_9RHOB</name>
<dbReference type="RefSeq" id="WP_109759537.1">
    <property type="nucleotide sequence ID" value="NZ_CP034588.1"/>
</dbReference>
<keyword evidence="3" id="KW-1133">Transmembrane helix</keyword>
<evidence type="ECO:0000256" key="3">
    <source>
        <dbReference type="SAM" id="Phobius"/>
    </source>
</evidence>
<evidence type="ECO:0000259" key="4">
    <source>
        <dbReference type="Pfam" id="PF02397"/>
    </source>
</evidence>
<evidence type="ECO:0000313" key="6">
    <source>
        <dbReference type="Proteomes" id="UP000245390"/>
    </source>
</evidence>
<evidence type="ECO:0000256" key="2">
    <source>
        <dbReference type="ARBA" id="ARBA00023169"/>
    </source>
</evidence>
<dbReference type="InterPro" id="IPR003362">
    <property type="entry name" value="Bact_transf"/>
</dbReference>
<accession>A0A316G5A6</accession>
<keyword evidence="5" id="KW-0808">Transferase</keyword>
<proteinExistence type="inferred from homology"/>
<dbReference type="PANTHER" id="PTHR30576">
    <property type="entry name" value="COLANIC BIOSYNTHESIS UDP-GLUCOSE LIPID CARRIER TRANSFERASE"/>
    <property type="match status" value="1"/>
</dbReference>
<comment type="similarity">
    <text evidence="1">Belongs to the bacterial sugar transferase family.</text>
</comment>
<dbReference type="Pfam" id="PF02397">
    <property type="entry name" value="Bac_transf"/>
    <property type="match status" value="1"/>
</dbReference>
<keyword evidence="2" id="KW-0270">Exopolysaccharide synthesis</keyword>
<sequence length="233" mass="26279">MPVRINLDQVVAALLLPVVLVVLAVLFVVVVPLQGRPFIFASERMKSRDAAFTLFKVRTMHPPDPAAELGALGGHQMARITPLGLWLRRLRLDELPQIFNVLRGDMRFIGPRPPARRYVDAYPSLYAAILADTPPGITGLATVMLHAREERLLSACRSAAETEAVYRRRCIPVKARLDLLYRDRRGPWLNLVILWRTFSRLIPIRLSERRLRAVKASRGAEVTPGVTRLEPAR</sequence>
<evidence type="ECO:0000313" key="5">
    <source>
        <dbReference type="EMBL" id="PWK56109.1"/>
    </source>
</evidence>
<dbReference type="Proteomes" id="UP000245390">
    <property type="component" value="Unassembled WGS sequence"/>
</dbReference>
<gene>
    <name evidence="5" type="ORF">C8D95_105175</name>
</gene>
<dbReference type="AlphaFoldDB" id="A0A316G5A6"/>
<evidence type="ECO:0000256" key="1">
    <source>
        <dbReference type="ARBA" id="ARBA00006464"/>
    </source>
</evidence>
<dbReference type="PANTHER" id="PTHR30576:SF0">
    <property type="entry name" value="UNDECAPRENYL-PHOSPHATE N-ACETYLGALACTOSAMINYL 1-PHOSPHATE TRANSFERASE-RELATED"/>
    <property type="match status" value="1"/>
</dbReference>
<reference evidence="5 6" key="1">
    <citation type="submission" date="2018-05" db="EMBL/GenBank/DDBJ databases">
        <title>Genomic Encyclopedia of Type Strains, Phase IV (KMG-IV): sequencing the most valuable type-strain genomes for metagenomic binning, comparative biology and taxonomic classification.</title>
        <authorList>
            <person name="Goeker M."/>
        </authorList>
    </citation>
    <scope>NUCLEOTIDE SEQUENCE [LARGE SCALE GENOMIC DNA]</scope>
    <source>
        <strain evidence="5 6">DSM 103371</strain>
    </source>
</reference>
<organism evidence="5 6">
    <name type="scientific">Silicimonas algicola</name>
    <dbReference type="NCBI Taxonomy" id="1826607"/>
    <lineage>
        <taxon>Bacteria</taxon>
        <taxon>Pseudomonadati</taxon>
        <taxon>Pseudomonadota</taxon>
        <taxon>Alphaproteobacteria</taxon>
        <taxon>Rhodobacterales</taxon>
        <taxon>Paracoccaceae</taxon>
    </lineage>
</organism>
<dbReference type="GO" id="GO:0000271">
    <property type="term" value="P:polysaccharide biosynthetic process"/>
    <property type="evidence" value="ECO:0007669"/>
    <property type="project" value="UniProtKB-KW"/>
</dbReference>
<protein>
    <submittedName>
        <fullName evidence="5">Lipopolysaccharide/colanic/teichoic acid biosynthesis glycosyltransferase</fullName>
    </submittedName>
</protein>
<comment type="caution">
    <text evidence="5">The sequence shown here is derived from an EMBL/GenBank/DDBJ whole genome shotgun (WGS) entry which is preliminary data.</text>
</comment>
<dbReference type="KEGG" id="salo:EF888_17730"/>